<organism evidence="1 2">
    <name type="scientific">Ovis ammon polii</name>
    <dbReference type="NCBI Taxonomy" id="230172"/>
    <lineage>
        <taxon>Eukaryota</taxon>
        <taxon>Metazoa</taxon>
        <taxon>Chordata</taxon>
        <taxon>Craniata</taxon>
        <taxon>Vertebrata</taxon>
        <taxon>Euteleostomi</taxon>
        <taxon>Mammalia</taxon>
        <taxon>Eutheria</taxon>
        <taxon>Laurasiatheria</taxon>
        <taxon>Artiodactyla</taxon>
        <taxon>Ruminantia</taxon>
        <taxon>Pecora</taxon>
        <taxon>Bovidae</taxon>
        <taxon>Caprinae</taxon>
        <taxon>Ovis</taxon>
    </lineage>
</organism>
<gene>
    <name evidence="1" type="ORF">MG293_000269</name>
</gene>
<evidence type="ECO:0000313" key="2">
    <source>
        <dbReference type="Proteomes" id="UP001214576"/>
    </source>
</evidence>
<name>A0AAD4UPV1_OVIAM</name>
<keyword evidence="2" id="KW-1185">Reference proteome</keyword>
<evidence type="ECO:0000313" key="1">
    <source>
        <dbReference type="EMBL" id="KAI4547939.1"/>
    </source>
</evidence>
<sequence>MEPPVSVSSSCHNKTPQFGYFQNRNDCSYSSGAWKPKIKVLEVWVSPMASLFDWCRTHPSRFYHREGEWREAPGVDLMASLTDVRLLTIKTLLASDATQDAIRVTFRNASQAKTAGGNICHLSAYARP</sequence>
<dbReference type="EMBL" id="JAKZEL010000001">
    <property type="protein sequence ID" value="KAI4547939.1"/>
    <property type="molecule type" value="Genomic_DNA"/>
</dbReference>
<protein>
    <submittedName>
        <fullName evidence="1">Uncharacterized protein</fullName>
    </submittedName>
</protein>
<dbReference type="Proteomes" id="UP001214576">
    <property type="component" value="Unassembled WGS sequence"/>
</dbReference>
<reference evidence="1" key="1">
    <citation type="submission" date="2022-03" db="EMBL/GenBank/DDBJ databases">
        <title>Genomic analyses of argali, domestic sheep and their hybrids provide insights into chromosomal evolution, heterosis and genetic basis of agronomic traits.</title>
        <authorList>
            <person name="Li M."/>
        </authorList>
    </citation>
    <scope>NUCLEOTIDE SEQUENCE</scope>
    <source>
        <strain evidence="1">CAU-MHL-2022a</strain>
        <tissue evidence="1">Skin</tissue>
    </source>
</reference>
<accession>A0AAD4UPV1</accession>
<comment type="caution">
    <text evidence="1">The sequence shown here is derived from an EMBL/GenBank/DDBJ whole genome shotgun (WGS) entry which is preliminary data.</text>
</comment>
<dbReference type="AlphaFoldDB" id="A0AAD4UPV1"/>
<proteinExistence type="predicted"/>